<organism evidence="1 2">
    <name type="scientific">Eretmocerus hayati</name>
    <dbReference type="NCBI Taxonomy" id="131215"/>
    <lineage>
        <taxon>Eukaryota</taxon>
        <taxon>Metazoa</taxon>
        <taxon>Ecdysozoa</taxon>
        <taxon>Arthropoda</taxon>
        <taxon>Hexapoda</taxon>
        <taxon>Insecta</taxon>
        <taxon>Pterygota</taxon>
        <taxon>Neoptera</taxon>
        <taxon>Endopterygota</taxon>
        <taxon>Hymenoptera</taxon>
        <taxon>Apocrita</taxon>
        <taxon>Proctotrupomorpha</taxon>
        <taxon>Chalcidoidea</taxon>
        <taxon>Aphelinidae</taxon>
        <taxon>Aphelininae</taxon>
        <taxon>Eretmocerus</taxon>
    </lineage>
</organism>
<keyword evidence="2" id="KW-1185">Reference proteome</keyword>
<accession>A0ACC2N656</accession>
<dbReference type="Proteomes" id="UP001239111">
    <property type="component" value="Chromosome 4"/>
</dbReference>
<evidence type="ECO:0000313" key="2">
    <source>
        <dbReference type="Proteomes" id="UP001239111"/>
    </source>
</evidence>
<comment type="caution">
    <text evidence="1">The sequence shown here is derived from an EMBL/GenBank/DDBJ whole genome shotgun (WGS) entry which is preliminary data.</text>
</comment>
<dbReference type="EMBL" id="CM056744">
    <property type="protein sequence ID" value="KAJ8666632.1"/>
    <property type="molecule type" value="Genomic_DNA"/>
</dbReference>
<protein>
    <submittedName>
        <fullName evidence="1">Uncharacterized protein</fullName>
    </submittedName>
</protein>
<gene>
    <name evidence="1" type="ORF">QAD02_008294</name>
</gene>
<proteinExistence type="predicted"/>
<name>A0ACC2N656_9HYME</name>
<evidence type="ECO:0000313" key="1">
    <source>
        <dbReference type="EMBL" id="KAJ8666632.1"/>
    </source>
</evidence>
<sequence length="269" mass="30469">MLITFVQDMFVFINNVHYPERDRGVAYMLSHRSTAGLGKVELEFYNELTEFAYDIVAQQLAKKELVPRVEKCPDNSYVIKNISTGHIKYKVSSKSCTCLLLAPRSLPCKYVFNIRCKEKLPLFDESLYSDRWTMRYLIDNHRVFLNNLAPDSVHPILQNAISHPNSCSPPQDNAQTNNTLHHLPVISSIGQLSSPGKSLSPPHIQLGCPIYDKSSEFCPDIGRTNRPDTCADSPRYVVETLTIATQIPRLACFAHSCIFAKEKQAQIEH</sequence>
<reference evidence="1" key="1">
    <citation type="submission" date="2023-04" db="EMBL/GenBank/DDBJ databases">
        <title>A chromosome-level genome assembly of the parasitoid wasp Eretmocerus hayati.</title>
        <authorList>
            <person name="Zhong Y."/>
            <person name="Liu S."/>
            <person name="Liu Y."/>
        </authorList>
    </citation>
    <scope>NUCLEOTIDE SEQUENCE</scope>
    <source>
        <strain evidence="1">ZJU_SS_LIU_2023</strain>
    </source>
</reference>